<protein>
    <recommendedName>
        <fullName evidence="4">MalT-like TPR region domain-containing protein</fullName>
    </recommendedName>
</protein>
<evidence type="ECO:0000313" key="2">
    <source>
        <dbReference type="EMBL" id="MFD2188349.1"/>
    </source>
</evidence>
<keyword evidence="3" id="KW-1185">Reference proteome</keyword>
<evidence type="ECO:0000313" key="3">
    <source>
        <dbReference type="Proteomes" id="UP001597344"/>
    </source>
</evidence>
<dbReference type="EMBL" id="JBHUHY010000016">
    <property type="protein sequence ID" value="MFD2188349.1"/>
    <property type="molecule type" value="Genomic_DNA"/>
</dbReference>
<keyword evidence="1" id="KW-0472">Membrane</keyword>
<dbReference type="RefSeq" id="WP_378321382.1">
    <property type="nucleotide sequence ID" value="NZ_JBHUHY010000016.1"/>
</dbReference>
<dbReference type="Proteomes" id="UP001597344">
    <property type="component" value="Unassembled WGS sequence"/>
</dbReference>
<organism evidence="2 3">
    <name type="scientific">Aquimarina celericrescens</name>
    <dbReference type="NCBI Taxonomy" id="1964542"/>
    <lineage>
        <taxon>Bacteria</taxon>
        <taxon>Pseudomonadati</taxon>
        <taxon>Bacteroidota</taxon>
        <taxon>Flavobacteriia</taxon>
        <taxon>Flavobacteriales</taxon>
        <taxon>Flavobacteriaceae</taxon>
        <taxon>Aquimarina</taxon>
    </lineage>
</organism>
<gene>
    <name evidence="2" type="ORF">ACFSJT_16205</name>
</gene>
<dbReference type="Gene3D" id="1.25.40.10">
    <property type="entry name" value="Tetratricopeptide repeat domain"/>
    <property type="match status" value="2"/>
</dbReference>
<keyword evidence="1" id="KW-0812">Transmembrane</keyword>
<accession>A0ABW5AZG3</accession>
<proteinExistence type="predicted"/>
<dbReference type="SUPFAM" id="SSF48452">
    <property type="entry name" value="TPR-like"/>
    <property type="match status" value="1"/>
</dbReference>
<dbReference type="InterPro" id="IPR011990">
    <property type="entry name" value="TPR-like_helical_dom_sf"/>
</dbReference>
<evidence type="ECO:0008006" key="4">
    <source>
        <dbReference type="Google" id="ProtNLM"/>
    </source>
</evidence>
<name>A0ABW5AZG3_9FLAO</name>
<keyword evidence="1" id="KW-1133">Transmembrane helix</keyword>
<evidence type="ECO:0000256" key="1">
    <source>
        <dbReference type="SAM" id="Phobius"/>
    </source>
</evidence>
<feature type="transmembrane region" description="Helical" evidence="1">
    <location>
        <begin position="397"/>
        <end position="415"/>
    </location>
</feature>
<sequence length="423" mass="48644">MLHFNTFARYVVVLNILLYTLGSFSIIDKDSNAEKRIDSLNNVAYQYFLKSNKDGLAIANQALKEAEAINYLYGVSKARNKLALYLTVDGEYKQALEQLFISIEILKSLLSEKDLSNDLTKKYNRAMYSTYLLVFNTYRILDYHDLQFKYSKLAEEYLLKTDYKPSELIRIKATKASVYQQLDLLDKSLSLYEEIMVYFKDKRDTLIMADLYGVIAGIYRDKNELTKAESIADTALYLAKTIGQEDIIKNTLLLKAQIFNKKQDFKKALEYADKAYNSPKGESIKSYVDLEKGKAFLGMQNIVKAEKLLQNALSLFLEENIKSKIKETGEVLKQVYTQTNNISKLTELNVVIENYEKDLLKSKLAVSLVGLNQDDPSSAMDEKYVDSLIEYDEEVSLLTKIFLILLVLFIAIWVLKKIYLTKN</sequence>
<reference evidence="3" key="1">
    <citation type="journal article" date="2019" name="Int. J. Syst. Evol. Microbiol.">
        <title>The Global Catalogue of Microorganisms (GCM) 10K type strain sequencing project: providing services to taxonomists for standard genome sequencing and annotation.</title>
        <authorList>
            <consortium name="The Broad Institute Genomics Platform"/>
            <consortium name="The Broad Institute Genome Sequencing Center for Infectious Disease"/>
            <person name="Wu L."/>
            <person name="Ma J."/>
        </authorList>
    </citation>
    <scope>NUCLEOTIDE SEQUENCE [LARGE SCALE GENOMIC DNA]</scope>
    <source>
        <strain evidence="3">DT92</strain>
    </source>
</reference>
<comment type="caution">
    <text evidence="2">The sequence shown here is derived from an EMBL/GenBank/DDBJ whole genome shotgun (WGS) entry which is preliminary data.</text>
</comment>